<sequence>MHSRRALMYVPGSDLHKIEKAAALEVDCVTLDLEDGVSENRKDEARQIIADALQTVDFGHSERAVRVNGYPSFRTEADLAAILPAHPDAIVLPKVSAAEQIEQTNEILQAAENKNQWSPQSIALIAIVESARGMIALDSICTLSERFPRFQAIIFGAEDFCADMGATRTPAATELLYARSRLVMYCAAFGLQAIDLVTVNFKDPEVLEREATQGAQLGYVGKQIIHPAQIEPVQRIFTPSPKEVEWAQLLVSDAHRYAERGIGAFVFEGQMVDAPVIKRAELILARAGVQAD</sequence>
<keyword evidence="3" id="KW-0460">Magnesium</keyword>
<dbReference type="InterPro" id="IPR005000">
    <property type="entry name" value="Aldolase/citrate-lyase_domain"/>
</dbReference>
<dbReference type="PANTHER" id="PTHR32308:SF0">
    <property type="entry name" value="HPCH_HPAI ALDOLASE_CITRATE LYASE DOMAIN-CONTAINING PROTEIN"/>
    <property type="match status" value="1"/>
</dbReference>
<dbReference type="PIRSF" id="PIRSF015582">
    <property type="entry name" value="Cit_lyase_B"/>
    <property type="match status" value="1"/>
</dbReference>
<accession>A0A645B8D5</accession>
<evidence type="ECO:0000256" key="1">
    <source>
        <dbReference type="ARBA" id="ARBA00001946"/>
    </source>
</evidence>
<dbReference type="PANTHER" id="PTHR32308">
    <property type="entry name" value="LYASE BETA SUBUNIT, PUTATIVE (AFU_ORTHOLOGUE AFUA_4G13030)-RELATED"/>
    <property type="match status" value="1"/>
</dbReference>
<evidence type="ECO:0000256" key="2">
    <source>
        <dbReference type="ARBA" id="ARBA00022723"/>
    </source>
</evidence>
<dbReference type="AlphaFoldDB" id="A0A645B8D5"/>
<dbReference type="GO" id="GO:0006107">
    <property type="term" value="P:oxaloacetate metabolic process"/>
    <property type="evidence" value="ECO:0007669"/>
    <property type="project" value="TreeGrafter"/>
</dbReference>
<dbReference type="Pfam" id="PF03328">
    <property type="entry name" value="HpcH_HpaI"/>
    <property type="match status" value="1"/>
</dbReference>
<evidence type="ECO:0000256" key="3">
    <source>
        <dbReference type="ARBA" id="ARBA00022842"/>
    </source>
</evidence>
<dbReference type="Gene3D" id="3.20.20.60">
    <property type="entry name" value="Phosphoenolpyruvate-binding domains"/>
    <property type="match status" value="1"/>
</dbReference>
<dbReference type="EC" id="3.1.2.30" evidence="5"/>
<comment type="caution">
    <text evidence="5">The sequence shown here is derived from an EMBL/GenBank/DDBJ whole genome shotgun (WGS) entry which is preliminary data.</text>
</comment>
<dbReference type="InterPro" id="IPR040442">
    <property type="entry name" value="Pyrv_kinase-like_dom_sf"/>
</dbReference>
<gene>
    <name evidence="5" type="primary">mcl2_3</name>
    <name evidence="5" type="ORF">SDC9_108535</name>
</gene>
<evidence type="ECO:0000313" key="5">
    <source>
        <dbReference type="EMBL" id="MPM61675.1"/>
    </source>
</evidence>
<comment type="cofactor">
    <cofactor evidence="1">
        <name>Mg(2+)</name>
        <dbReference type="ChEBI" id="CHEBI:18420"/>
    </cofactor>
</comment>
<dbReference type="SUPFAM" id="SSF51621">
    <property type="entry name" value="Phosphoenolpyruvate/pyruvate domain"/>
    <property type="match status" value="1"/>
</dbReference>
<proteinExistence type="predicted"/>
<dbReference type="GO" id="GO:0016787">
    <property type="term" value="F:hydrolase activity"/>
    <property type="evidence" value="ECO:0007669"/>
    <property type="project" value="UniProtKB-KW"/>
</dbReference>
<keyword evidence="5" id="KW-0378">Hydrolase</keyword>
<protein>
    <submittedName>
        <fullName evidence="5">(3S)-malyl-CoA thioesterase</fullName>
        <ecNumber evidence="5">3.1.2.30</ecNumber>
    </submittedName>
</protein>
<dbReference type="GO" id="GO:0000287">
    <property type="term" value="F:magnesium ion binding"/>
    <property type="evidence" value="ECO:0007669"/>
    <property type="project" value="TreeGrafter"/>
</dbReference>
<dbReference type="InterPro" id="IPR011206">
    <property type="entry name" value="Citrate_lyase_beta/mcl1/mcl2"/>
</dbReference>
<dbReference type="EMBL" id="VSSQ01018470">
    <property type="protein sequence ID" value="MPM61675.1"/>
    <property type="molecule type" value="Genomic_DNA"/>
</dbReference>
<dbReference type="InterPro" id="IPR015813">
    <property type="entry name" value="Pyrv/PenolPyrv_kinase-like_dom"/>
</dbReference>
<keyword evidence="2" id="KW-0479">Metal-binding</keyword>
<organism evidence="5">
    <name type="scientific">bioreactor metagenome</name>
    <dbReference type="NCBI Taxonomy" id="1076179"/>
    <lineage>
        <taxon>unclassified sequences</taxon>
        <taxon>metagenomes</taxon>
        <taxon>ecological metagenomes</taxon>
    </lineage>
</organism>
<name>A0A645B8D5_9ZZZZ</name>
<reference evidence="5" key="1">
    <citation type="submission" date="2019-08" db="EMBL/GenBank/DDBJ databases">
        <authorList>
            <person name="Kucharzyk K."/>
            <person name="Murdoch R.W."/>
            <person name="Higgins S."/>
            <person name="Loffler F."/>
        </authorList>
    </citation>
    <scope>NUCLEOTIDE SEQUENCE</scope>
</reference>
<evidence type="ECO:0000259" key="4">
    <source>
        <dbReference type="Pfam" id="PF03328"/>
    </source>
</evidence>
<feature type="domain" description="HpcH/HpaI aldolase/citrate lyase" evidence="4">
    <location>
        <begin position="5"/>
        <end position="227"/>
    </location>
</feature>